<feature type="region of interest" description="Disordered" evidence="1">
    <location>
        <begin position="204"/>
        <end position="239"/>
    </location>
</feature>
<comment type="caution">
    <text evidence="2">The sequence shown here is derived from an EMBL/GenBank/DDBJ whole genome shotgun (WGS) entry which is preliminary data.</text>
</comment>
<evidence type="ECO:0000313" key="3">
    <source>
        <dbReference type="Proteomes" id="UP001221757"/>
    </source>
</evidence>
<keyword evidence="3" id="KW-1185">Reference proteome</keyword>
<feature type="compositionally biased region" description="Acidic residues" evidence="1">
    <location>
        <begin position="204"/>
        <end position="220"/>
    </location>
</feature>
<evidence type="ECO:0000256" key="1">
    <source>
        <dbReference type="SAM" id="MobiDB-lite"/>
    </source>
</evidence>
<dbReference type="AlphaFoldDB" id="A0AAD7D701"/>
<feature type="compositionally biased region" description="Acidic residues" evidence="1">
    <location>
        <begin position="230"/>
        <end position="239"/>
    </location>
</feature>
<dbReference type="EMBL" id="JARKIE010000142">
    <property type="protein sequence ID" value="KAJ7676474.1"/>
    <property type="molecule type" value="Genomic_DNA"/>
</dbReference>
<reference evidence="2" key="1">
    <citation type="submission" date="2023-03" db="EMBL/GenBank/DDBJ databases">
        <title>Massive genome expansion in bonnet fungi (Mycena s.s.) driven by repeated elements and novel gene families across ecological guilds.</title>
        <authorList>
            <consortium name="Lawrence Berkeley National Laboratory"/>
            <person name="Harder C.B."/>
            <person name="Miyauchi S."/>
            <person name="Viragh M."/>
            <person name="Kuo A."/>
            <person name="Thoen E."/>
            <person name="Andreopoulos B."/>
            <person name="Lu D."/>
            <person name="Skrede I."/>
            <person name="Drula E."/>
            <person name="Henrissat B."/>
            <person name="Morin E."/>
            <person name="Kohler A."/>
            <person name="Barry K."/>
            <person name="LaButti K."/>
            <person name="Morin E."/>
            <person name="Salamov A."/>
            <person name="Lipzen A."/>
            <person name="Mereny Z."/>
            <person name="Hegedus B."/>
            <person name="Baldrian P."/>
            <person name="Stursova M."/>
            <person name="Weitz H."/>
            <person name="Taylor A."/>
            <person name="Grigoriev I.V."/>
            <person name="Nagy L.G."/>
            <person name="Martin F."/>
            <person name="Kauserud H."/>
        </authorList>
    </citation>
    <scope>NUCLEOTIDE SEQUENCE</scope>
    <source>
        <strain evidence="2">CBHHK067</strain>
    </source>
</reference>
<protein>
    <submittedName>
        <fullName evidence="2">Uncharacterized protein</fullName>
    </submittedName>
</protein>
<evidence type="ECO:0000313" key="2">
    <source>
        <dbReference type="EMBL" id="KAJ7676474.1"/>
    </source>
</evidence>
<gene>
    <name evidence="2" type="ORF">B0H17DRAFT_125096</name>
</gene>
<proteinExistence type="predicted"/>
<organism evidence="2 3">
    <name type="scientific">Mycena rosella</name>
    <name type="common">Pink bonnet</name>
    <name type="synonym">Agaricus rosellus</name>
    <dbReference type="NCBI Taxonomy" id="1033263"/>
    <lineage>
        <taxon>Eukaryota</taxon>
        <taxon>Fungi</taxon>
        <taxon>Dikarya</taxon>
        <taxon>Basidiomycota</taxon>
        <taxon>Agaricomycotina</taxon>
        <taxon>Agaricomycetes</taxon>
        <taxon>Agaricomycetidae</taxon>
        <taxon>Agaricales</taxon>
        <taxon>Marasmiineae</taxon>
        <taxon>Mycenaceae</taxon>
        <taxon>Mycena</taxon>
    </lineage>
</organism>
<name>A0AAD7D701_MYCRO</name>
<dbReference type="Proteomes" id="UP001221757">
    <property type="component" value="Unassembled WGS sequence"/>
</dbReference>
<sequence length="239" mass="27448">MEKLLRLASPSLVHLVMEPYWVHTSQNQIADMFARLPPLPALRSLTLWLSANRRAEIVVNAFTAAPNLETLIFRIGFREPEYEDDEDRQYLEAILRLAFPWGSSESMNCALKHKFPLIKRLGFHFCPPCNSALHFRGGLRKRMEWRLKEHLAHTGADVAGYIEVDWLDDDYNPVAYDKMSGKAPWKAPPDLLWEDLHAENEAIDCESEKSDEDVADDLDSDGYPRTWPADDVEDCSYSP</sequence>
<accession>A0AAD7D701</accession>